<keyword evidence="3" id="KW-1185">Reference proteome</keyword>
<gene>
    <name evidence="2" type="ORF">BU24DRAFT_368331</name>
</gene>
<dbReference type="PROSITE" id="PS51257">
    <property type="entry name" value="PROKAR_LIPOPROTEIN"/>
    <property type="match status" value="1"/>
</dbReference>
<keyword evidence="1" id="KW-0472">Membrane</keyword>
<evidence type="ECO:0000313" key="2">
    <source>
        <dbReference type="EMBL" id="KAF2018068.1"/>
    </source>
</evidence>
<dbReference type="RefSeq" id="XP_033386407.1">
    <property type="nucleotide sequence ID" value="XM_033524368.1"/>
</dbReference>
<dbReference type="GeneID" id="54281765"/>
<dbReference type="AlphaFoldDB" id="A0A6A5XXN1"/>
<organism evidence="2 3">
    <name type="scientific">Aaosphaeria arxii CBS 175.79</name>
    <dbReference type="NCBI Taxonomy" id="1450172"/>
    <lineage>
        <taxon>Eukaryota</taxon>
        <taxon>Fungi</taxon>
        <taxon>Dikarya</taxon>
        <taxon>Ascomycota</taxon>
        <taxon>Pezizomycotina</taxon>
        <taxon>Dothideomycetes</taxon>
        <taxon>Pleosporomycetidae</taxon>
        <taxon>Pleosporales</taxon>
        <taxon>Pleosporales incertae sedis</taxon>
        <taxon>Aaosphaeria</taxon>
    </lineage>
</organism>
<keyword evidence="1" id="KW-1133">Transmembrane helix</keyword>
<evidence type="ECO:0000256" key="1">
    <source>
        <dbReference type="SAM" id="Phobius"/>
    </source>
</evidence>
<evidence type="ECO:0000313" key="3">
    <source>
        <dbReference type="Proteomes" id="UP000799778"/>
    </source>
</evidence>
<dbReference type="EMBL" id="ML978068">
    <property type="protein sequence ID" value="KAF2018068.1"/>
    <property type="molecule type" value="Genomic_DNA"/>
</dbReference>
<keyword evidence="1" id="KW-0812">Transmembrane</keyword>
<sequence>MQPQRIMILFAFSPALFWTGMLMSCIWNLTSGTFSQDNIFSSLSRIFLLWSHSLFKIHLCLRYQSSPHVRVVFFYAFRPLDLLDSTFWYSSEDVDKTSHRALPQVDMYSSPAFLGCGAMLASISCKYSRQSYYPYGLAIHHPTMQPFAVLASLMLSPLGGLCCLHCHACGTHLSPLRTGLRPSVISHEDSVVSLRAFHASLHIYSQRT</sequence>
<dbReference type="Proteomes" id="UP000799778">
    <property type="component" value="Unassembled WGS sequence"/>
</dbReference>
<name>A0A6A5XXN1_9PLEO</name>
<accession>A0A6A5XXN1</accession>
<proteinExistence type="predicted"/>
<reference evidence="2" key="1">
    <citation type="journal article" date="2020" name="Stud. Mycol.">
        <title>101 Dothideomycetes genomes: a test case for predicting lifestyles and emergence of pathogens.</title>
        <authorList>
            <person name="Haridas S."/>
            <person name="Albert R."/>
            <person name="Binder M."/>
            <person name="Bloem J."/>
            <person name="Labutti K."/>
            <person name="Salamov A."/>
            <person name="Andreopoulos B."/>
            <person name="Baker S."/>
            <person name="Barry K."/>
            <person name="Bills G."/>
            <person name="Bluhm B."/>
            <person name="Cannon C."/>
            <person name="Castanera R."/>
            <person name="Culley D."/>
            <person name="Daum C."/>
            <person name="Ezra D."/>
            <person name="Gonzalez J."/>
            <person name="Henrissat B."/>
            <person name="Kuo A."/>
            <person name="Liang C."/>
            <person name="Lipzen A."/>
            <person name="Lutzoni F."/>
            <person name="Magnuson J."/>
            <person name="Mondo S."/>
            <person name="Nolan M."/>
            <person name="Ohm R."/>
            <person name="Pangilinan J."/>
            <person name="Park H.-J."/>
            <person name="Ramirez L."/>
            <person name="Alfaro M."/>
            <person name="Sun H."/>
            <person name="Tritt A."/>
            <person name="Yoshinaga Y."/>
            <person name="Zwiers L.-H."/>
            <person name="Turgeon B."/>
            <person name="Goodwin S."/>
            <person name="Spatafora J."/>
            <person name="Crous P."/>
            <person name="Grigoriev I."/>
        </authorList>
    </citation>
    <scope>NUCLEOTIDE SEQUENCE</scope>
    <source>
        <strain evidence="2">CBS 175.79</strain>
    </source>
</reference>
<protein>
    <submittedName>
        <fullName evidence="2">Uncharacterized protein</fullName>
    </submittedName>
</protein>
<feature type="transmembrane region" description="Helical" evidence="1">
    <location>
        <begin position="7"/>
        <end position="30"/>
    </location>
</feature>